<dbReference type="SUPFAM" id="SSF53681">
    <property type="entry name" value="Aspartate/glutamate racemase"/>
    <property type="match status" value="2"/>
</dbReference>
<dbReference type="NCBIfam" id="TIGR00035">
    <property type="entry name" value="asp_race"/>
    <property type="match status" value="1"/>
</dbReference>
<dbReference type="InterPro" id="IPR001920">
    <property type="entry name" value="Asp/Glu_race"/>
</dbReference>
<evidence type="ECO:0000313" key="4">
    <source>
        <dbReference type="Proteomes" id="UP000261011"/>
    </source>
</evidence>
<dbReference type="GO" id="GO:0047661">
    <property type="term" value="F:amino-acid racemase activity"/>
    <property type="evidence" value="ECO:0007669"/>
    <property type="project" value="InterPro"/>
</dbReference>
<dbReference type="RefSeq" id="WP_117521273.1">
    <property type="nucleotide sequence ID" value="NZ_QVEU01000003.1"/>
</dbReference>
<dbReference type="PROSITE" id="PS00924">
    <property type="entry name" value="ASP_GLU_RACEMASE_2"/>
    <property type="match status" value="1"/>
</dbReference>
<dbReference type="Proteomes" id="UP000261011">
    <property type="component" value="Unassembled WGS sequence"/>
</dbReference>
<evidence type="ECO:0000256" key="2">
    <source>
        <dbReference type="ARBA" id="ARBA00023235"/>
    </source>
</evidence>
<protein>
    <submittedName>
        <fullName evidence="3">Aspartate/glutamate racemase family protein</fullName>
    </submittedName>
</protein>
<evidence type="ECO:0000256" key="1">
    <source>
        <dbReference type="ARBA" id="ARBA00007847"/>
    </source>
</evidence>
<comment type="caution">
    <text evidence="3">The sequence shown here is derived from an EMBL/GenBank/DDBJ whole genome shotgun (WGS) entry which is preliminary data.</text>
</comment>
<sequence length="232" mass="26385">MNRLGVLGGMGPLCTASFYNKLVKYTKADKDQDHIPTVILSDTLMPDRTEAILNGTYEPLLLKKAKEDIKAFENLDVTNIAIPCNTMHYYIDKLDSYTNINIINMVYETVKYCNDHGYKNIAILGTFATMDYGIYDKYADEFGINIYKLNDKQKNLSMKTIYDIKETNNTSAPQFLKLVKSLKSESVDSVILACTELSIIDDIMNYNYVIDAMDILAIESIKKMGFNVKNRI</sequence>
<dbReference type="EMBL" id="QVEU01000003">
    <property type="protein sequence ID" value="RGB76367.1"/>
    <property type="molecule type" value="Genomic_DNA"/>
</dbReference>
<dbReference type="Pfam" id="PF01177">
    <property type="entry name" value="Asp_Glu_race"/>
    <property type="match status" value="1"/>
</dbReference>
<organism evidence="3 4">
    <name type="scientific">Anaerococcus nagyae</name>
    <dbReference type="NCBI Taxonomy" id="1755241"/>
    <lineage>
        <taxon>Bacteria</taxon>
        <taxon>Bacillati</taxon>
        <taxon>Bacillota</taxon>
        <taxon>Tissierellia</taxon>
        <taxon>Tissierellales</taxon>
        <taxon>Peptoniphilaceae</taxon>
        <taxon>Anaerococcus</taxon>
    </lineage>
</organism>
<dbReference type="OrthoDB" id="9803739at2"/>
<gene>
    <name evidence="3" type="ORF">DXA39_04145</name>
</gene>
<evidence type="ECO:0000313" key="3">
    <source>
        <dbReference type="EMBL" id="RGB76367.1"/>
    </source>
</evidence>
<proteinExistence type="inferred from homology"/>
<reference evidence="3 4" key="1">
    <citation type="submission" date="2018-08" db="EMBL/GenBank/DDBJ databases">
        <title>A genome reference for cultivated species of the human gut microbiota.</title>
        <authorList>
            <person name="Zou Y."/>
            <person name="Xue W."/>
            <person name="Luo G."/>
        </authorList>
    </citation>
    <scope>NUCLEOTIDE SEQUENCE [LARGE SCALE GENOMIC DNA]</scope>
    <source>
        <strain evidence="3 4">OF01-3</strain>
    </source>
</reference>
<keyword evidence="4" id="KW-1185">Reference proteome</keyword>
<accession>A0A3E2TI82</accession>
<dbReference type="InterPro" id="IPR015942">
    <property type="entry name" value="Asp/Glu/hydantoin_racemase"/>
</dbReference>
<dbReference type="PANTHER" id="PTHR21198">
    <property type="entry name" value="GLUTAMATE RACEMASE"/>
    <property type="match status" value="1"/>
</dbReference>
<comment type="similarity">
    <text evidence="1">Belongs to the aspartate/glutamate racemases family.</text>
</comment>
<dbReference type="AlphaFoldDB" id="A0A3E2TI82"/>
<dbReference type="PANTHER" id="PTHR21198:SF7">
    <property type="entry name" value="ASPARTATE-GLUTAMATE RACEMASE FAMILY"/>
    <property type="match status" value="1"/>
</dbReference>
<keyword evidence="2" id="KW-0413">Isomerase</keyword>
<name>A0A3E2TI82_9FIRM</name>
<dbReference type="InterPro" id="IPR004380">
    <property type="entry name" value="Asp_race"/>
</dbReference>
<dbReference type="Gene3D" id="3.40.50.1860">
    <property type="match status" value="2"/>
</dbReference>
<dbReference type="InterPro" id="IPR033134">
    <property type="entry name" value="Asp/Glu_racemase_AS_2"/>
</dbReference>